<dbReference type="Proteomes" id="UP000316778">
    <property type="component" value="Unassembled WGS sequence"/>
</dbReference>
<protein>
    <submittedName>
        <fullName evidence="1">Uncharacterized protein</fullName>
    </submittedName>
</protein>
<proteinExistence type="predicted"/>
<dbReference type="RefSeq" id="WP_145710202.1">
    <property type="nucleotide sequence ID" value="NZ_BAAAFY010000001.1"/>
</dbReference>
<sequence>MRLNPGELYLVDSRAIDELERQYDPFTFVVRVEEVDHEKDQVRFTLVSSDNWNATPDVRRIVEMHTGGTTLDDTTGTPVSVDPIFHRESRFIYCFDKGTVEAYTQ</sequence>
<evidence type="ECO:0000313" key="1">
    <source>
        <dbReference type="EMBL" id="TWI91031.1"/>
    </source>
</evidence>
<reference evidence="1 2" key="1">
    <citation type="journal article" date="2013" name="Stand. Genomic Sci.">
        <title>Genomic Encyclopedia of Type Strains, Phase I: The one thousand microbial genomes (KMG-I) project.</title>
        <authorList>
            <person name="Kyrpides N.C."/>
            <person name="Woyke T."/>
            <person name="Eisen J.A."/>
            <person name="Garrity G."/>
            <person name="Lilburn T.G."/>
            <person name="Beck B.J."/>
            <person name="Whitman W.B."/>
            <person name="Hugenholtz P."/>
            <person name="Klenk H.P."/>
        </authorList>
    </citation>
    <scope>NUCLEOTIDE SEQUENCE [LARGE SCALE GENOMIC DNA]</scope>
    <source>
        <strain evidence="1 2">DSM 13484</strain>
    </source>
</reference>
<name>A0A562TBU7_CHIJA</name>
<organism evidence="1 2">
    <name type="scientific">Chitinophaga japonensis</name>
    <name type="common">Flexibacter japonensis</name>
    <dbReference type="NCBI Taxonomy" id="104662"/>
    <lineage>
        <taxon>Bacteria</taxon>
        <taxon>Pseudomonadati</taxon>
        <taxon>Bacteroidota</taxon>
        <taxon>Chitinophagia</taxon>
        <taxon>Chitinophagales</taxon>
        <taxon>Chitinophagaceae</taxon>
        <taxon>Chitinophaga</taxon>
    </lineage>
</organism>
<keyword evidence="2" id="KW-1185">Reference proteome</keyword>
<evidence type="ECO:0000313" key="2">
    <source>
        <dbReference type="Proteomes" id="UP000316778"/>
    </source>
</evidence>
<gene>
    <name evidence="1" type="ORF">LX66_0392</name>
</gene>
<dbReference type="EMBL" id="VLLG01000002">
    <property type="protein sequence ID" value="TWI91031.1"/>
    <property type="molecule type" value="Genomic_DNA"/>
</dbReference>
<accession>A0A562TBU7</accession>
<comment type="caution">
    <text evidence="1">The sequence shown here is derived from an EMBL/GenBank/DDBJ whole genome shotgun (WGS) entry which is preliminary data.</text>
</comment>
<dbReference type="AlphaFoldDB" id="A0A562TBU7"/>